<keyword evidence="11" id="KW-1185">Reference proteome</keyword>
<dbReference type="RefSeq" id="WP_107939053.1">
    <property type="nucleotide sequence ID" value="NZ_QANS01000002.1"/>
</dbReference>
<dbReference type="InterPro" id="IPR037069">
    <property type="entry name" value="AcylCoA_DH/ox_N_sf"/>
</dbReference>
<comment type="cofactor">
    <cofactor evidence="1 6">
        <name>FAD</name>
        <dbReference type="ChEBI" id="CHEBI:57692"/>
    </cofactor>
</comment>
<proteinExistence type="inferred from homology"/>
<comment type="similarity">
    <text evidence="2 6">Belongs to the acyl-CoA dehydrogenase family.</text>
</comment>
<dbReference type="Gene3D" id="1.10.540.10">
    <property type="entry name" value="Acyl-CoA dehydrogenase/oxidase, N-terminal domain"/>
    <property type="match status" value="1"/>
</dbReference>
<evidence type="ECO:0000259" key="8">
    <source>
        <dbReference type="Pfam" id="PF02770"/>
    </source>
</evidence>
<feature type="domain" description="Acyl-CoA oxidase/dehydrogenase middle" evidence="8">
    <location>
        <begin position="121"/>
        <end position="217"/>
    </location>
</feature>
<evidence type="ECO:0000256" key="5">
    <source>
        <dbReference type="ARBA" id="ARBA00023002"/>
    </source>
</evidence>
<dbReference type="GO" id="GO:0050660">
    <property type="term" value="F:flavin adenine dinucleotide binding"/>
    <property type="evidence" value="ECO:0007669"/>
    <property type="project" value="InterPro"/>
</dbReference>
<keyword evidence="3 6" id="KW-0285">Flavoprotein</keyword>
<evidence type="ECO:0000256" key="3">
    <source>
        <dbReference type="ARBA" id="ARBA00022630"/>
    </source>
</evidence>
<dbReference type="Pfam" id="PF00441">
    <property type="entry name" value="Acyl-CoA_dh_1"/>
    <property type="match status" value="1"/>
</dbReference>
<dbReference type="Pfam" id="PF02770">
    <property type="entry name" value="Acyl-CoA_dh_M"/>
    <property type="match status" value="1"/>
</dbReference>
<evidence type="ECO:0000256" key="4">
    <source>
        <dbReference type="ARBA" id="ARBA00022827"/>
    </source>
</evidence>
<dbReference type="Proteomes" id="UP000244248">
    <property type="component" value="Unassembled WGS sequence"/>
</dbReference>
<dbReference type="EMBL" id="QANS01000002">
    <property type="protein sequence ID" value="PTU31864.1"/>
    <property type="molecule type" value="Genomic_DNA"/>
</dbReference>
<keyword evidence="4 6" id="KW-0274">FAD</keyword>
<dbReference type="InterPro" id="IPR009100">
    <property type="entry name" value="AcylCoA_DH/oxidase_NM_dom_sf"/>
</dbReference>
<evidence type="ECO:0000256" key="6">
    <source>
        <dbReference type="RuleBase" id="RU362125"/>
    </source>
</evidence>
<dbReference type="Pfam" id="PF02771">
    <property type="entry name" value="Acyl-CoA_dh_N"/>
    <property type="match status" value="1"/>
</dbReference>
<evidence type="ECO:0000256" key="2">
    <source>
        <dbReference type="ARBA" id="ARBA00009347"/>
    </source>
</evidence>
<evidence type="ECO:0000256" key="1">
    <source>
        <dbReference type="ARBA" id="ARBA00001974"/>
    </source>
</evidence>
<name>A0A2T5MH06_9GAMM</name>
<dbReference type="AlphaFoldDB" id="A0A2T5MH06"/>
<dbReference type="PANTHER" id="PTHR43884">
    <property type="entry name" value="ACYL-COA DEHYDROGENASE"/>
    <property type="match status" value="1"/>
</dbReference>
<reference evidence="10 11" key="1">
    <citation type="submission" date="2018-04" db="EMBL/GenBank/DDBJ databases">
        <title>Novel species isolated from glacier.</title>
        <authorList>
            <person name="Liu Q."/>
            <person name="Xin Y.-H."/>
        </authorList>
    </citation>
    <scope>NUCLEOTIDE SEQUENCE [LARGE SCALE GENOMIC DNA]</scope>
    <source>
        <strain evidence="10 11">GT1R17</strain>
    </source>
</reference>
<accession>A0A2T5MH06</accession>
<dbReference type="SUPFAM" id="SSF47203">
    <property type="entry name" value="Acyl-CoA dehydrogenase C-terminal domain-like"/>
    <property type="match status" value="1"/>
</dbReference>
<dbReference type="PANTHER" id="PTHR43884:SF12">
    <property type="entry name" value="ISOVALERYL-COA DEHYDROGENASE, MITOCHONDRIAL-RELATED"/>
    <property type="match status" value="1"/>
</dbReference>
<dbReference type="PROSITE" id="PS00073">
    <property type="entry name" value="ACYL_COA_DH_2"/>
    <property type="match status" value="1"/>
</dbReference>
<dbReference type="InterPro" id="IPR006091">
    <property type="entry name" value="Acyl-CoA_Oxase/DH_mid-dom"/>
</dbReference>
<organism evidence="10 11">
    <name type="scientific">Stenotrophobium rhamnosiphilum</name>
    <dbReference type="NCBI Taxonomy" id="2029166"/>
    <lineage>
        <taxon>Bacteria</taxon>
        <taxon>Pseudomonadati</taxon>
        <taxon>Pseudomonadota</taxon>
        <taxon>Gammaproteobacteria</taxon>
        <taxon>Nevskiales</taxon>
        <taxon>Nevskiaceae</taxon>
        <taxon>Stenotrophobium</taxon>
    </lineage>
</organism>
<sequence length="389" mass="43783">MREFTAEQREFRSAFRTFLENEVAPHMDAWREVGVVDREVFRRAGEQGYLMIWPDERHGGSGERDFRYSQIIIEESARTMTSDWYATLHSRVAGGYIDRFATEEQKMRWLPRCASGEAILAIAMTEPQAGSDLAGMRTNAVDQGDHFLLNGSKTYISNGINADLVVVAAKTGDASGRSHQISLFIVERGMAGFTRGRKLKKIGMQAQDTAELFFSDVRVPKENLLGVVGEGFRYLTECLAEERLVSTAQNLAGAWKAFEETRDFVMQRELFGKRLADLQNTQFKLAALEAELDVVQLYLDHCVVEHNAGRLNSNKAAKAKLVSSELQGRVVDECLQLHGGAGYMDEYPISRLFTEARINRIAAGSSEVMKLIIGRDLLKSNYQSFFDRH</sequence>
<feature type="domain" description="Acyl-CoA dehydrogenase/oxidase N-terminal" evidence="9">
    <location>
        <begin position="5"/>
        <end position="117"/>
    </location>
</feature>
<evidence type="ECO:0000259" key="9">
    <source>
        <dbReference type="Pfam" id="PF02771"/>
    </source>
</evidence>
<dbReference type="InterPro" id="IPR009075">
    <property type="entry name" value="AcylCo_DH/oxidase_C"/>
</dbReference>
<dbReference type="OrthoDB" id="6138585at2"/>
<comment type="caution">
    <text evidence="10">The sequence shown here is derived from an EMBL/GenBank/DDBJ whole genome shotgun (WGS) entry which is preliminary data.</text>
</comment>
<dbReference type="SUPFAM" id="SSF56645">
    <property type="entry name" value="Acyl-CoA dehydrogenase NM domain-like"/>
    <property type="match status" value="1"/>
</dbReference>
<evidence type="ECO:0000313" key="10">
    <source>
        <dbReference type="EMBL" id="PTU31864.1"/>
    </source>
</evidence>
<dbReference type="PROSITE" id="PS00072">
    <property type="entry name" value="ACYL_COA_DH_1"/>
    <property type="match status" value="1"/>
</dbReference>
<dbReference type="GO" id="GO:0003995">
    <property type="term" value="F:acyl-CoA dehydrogenase activity"/>
    <property type="evidence" value="ECO:0007669"/>
    <property type="project" value="InterPro"/>
</dbReference>
<evidence type="ECO:0000313" key="11">
    <source>
        <dbReference type="Proteomes" id="UP000244248"/>
    </source>
</evidence>
<protein>
    <submittedName>
        <fullName evidence="10">Acyl-CoA dehydrogenase</fullName>
    </submittedName>
</protein>
<dbReference type="FunFam" id="2.40.110.10:FF:000002">
    <property type="entry name" value="Acyl-CoA dehydrogenase fadE12"/>
    <property type="match status" value="1"/>
</dbReference>
<dbReference type="InterPro" id="IPR046373">
    <property type="entry name" value="Acyl-CoA_Oxase/DH_mid-dom_sf"/>
</dbReference>
<dbReference type="InterPro" id="IPR006089">
    <property type="entry name" value="Acyl-CoA_DH_CS"/>
</dbReference>
<evidence type="ECO:0000259" key="7">
    <source>
        <dbReference type="Pfam" id="PF00441"/>
    </source>
</evidence>
<dbReference type="Gene3D" id="2.40.110.10">
    <property type="entry name" value="Butyryl-CoA Dehydrogenase, subunit A, domain 2"/>
    <property type="match status" value="1"/>
</dbReference>
<dbReference type="InterPro" id="IPR013786">
    <property type="entry name" value="AcylCoA_DH/ox_N"/>
</dbReference>
<gene>
    <name evidence="10" type="ORF">CJD38_04040</name>
</gene>
<dbReference type="Gene3D" id="1.20.140.10">
    <property type="entry name" value="Butyryl-CoA Dehydrogenase, subunit A, domain 3"/>
    <property type="match status" value="1"/>
</dbReference>
<dbReference type="FunFam" id="1.20.140.10:FF:000001">
    <property type="entry name" value="Acyl-CoA dehydrogenase"/>
    <property type="match status" value="1"/>
</dbReference>
<feature type="domain" description="Acyl-CoA dehydrogenase/oxidase C-terminal" evidence="7">
    <location>
        <begin position="229"/>
        <end position="377"/>
    </location>
</feature>
<dbReference type="InterPro" id="IPR036250">
    <property type="entry name" value="AcylCo_DH-like_C"/>
</dbReference>
<keyword evidence="5 6" id="KW-0560">Oxidoreductase</keyword>